<reference evidence="3" key="2">
    <citation type="journal article" date="2021" name="PeerJ">
        <title>Extensive microbial diversity within the chicken gut microbiome revealed by metagenomics and culture.</title>
        <authorList>
            <person name="Gilroy R."/>
            <person name="Ravi A."/>
            <person name="Getino M."/>
            <person name="Pursley I."/>
            <person name="Horton D.L."/>
            <person name="Alikhan N.F."/>
            <person name="Baker D."/>
            <person name="Gharbi K."/>
            <person name="Hall N."/>
            <person name="Watson M."/>
            <person name="Adriaenssens E.M."/>
            <person name="Foster-Nyarko E."/>
            <person name="Jarju S."/>
            <person name="Secka A."/>
            <person name="Antonio M."/>
            <person name="Oren A."/>
            <person name="Chaudhuri R.R."/>
            <person name="La Ragione R."/>
            <person name="Hildebrand F."/>
            <person name="Pallen M.J."/>
        </authorList>
    </citation>
    <scope>NUCLEOTIDE SEQUENCE</scope>
    <source>
        <strain evidence="3">ChiBcec6-7307</strain>
    </source>
</reference>
<accession>A0A9D1NZ54</accession>
<feature type="domain" description="RND related barrel-sandwich hybrid" evidence="2">
    <location>
        <begin position="72"/>
        <end position="228"/>
    </location>
</feature>
<proteinExistence type="predicted"/>
<dbReference type="AlphaFoldDB" id="A0A9D1NZ54"/>
<feature type="transmembrane region" description="Helical" evidence="1">
    <location>
        <begin position="20"/>
        <end position="42"/>
    </location>
</feature>
<keyword evidence="1" id="KW-0812">Transmembrane</keyword>
<name>A0A9D1NZ54_9FIRM</name>
<keyword evidence="1" id="KW-0472">Membrane</keyword>
<organism evidence="3 4">
    <name type="scientific">Candidatus Merdiplasma excrementigallinarum</name>
    <dbReference type="NCBI Taxonomy" id="2840864"/>
    <lineage>
        <taxon>Bacteria</taxon>
        <taxon>Bacillati</taxon>
        <taxon>Bacillota</taxon>
        <taxon>Clostridia</taxon>
        <taxon>Lachnospirales</taxon>
        <taxon>Lachnospiraceae</taxon>
        <taxon>Lachnospiraceae incertae sedis</taxon>
        <taxon>Candidatus Merdiplasma</taxon>
    </lineage>
</organism>
<evidence type="ECO:0000259" key="2">
    <source>
        <dbReference type="Pfam" id="PF26018"/>
    </source>
</evidence>
<protein>
    <recommendedName>
        <fullName evidence="2">RND related barrel-sandwich hybrid domain-containing protein</fullName>
    </recommendedName>
</protein>
<reference evidence="3" key="1">
    <citation type="submission" date="2020-10" db="EMBL/GenBank/DDBJ databases">
        <authorList>
            <person name="Gilroy R."/>
        </authorList>
    </citation>
    <scope>NUCLEOTIDE SEQUENCE</scope>
    <source>
        <strain evidence="3">ChiBcec6-7307</strain>
    </source>
</reference>
<dbReference type="Proteomes" id="UP000886889">
    <property type="component" value="Unassembled WGS sequence"/>
</dbReference>
<dbReference type="EMBL" id="DVOS01000029">
    <property type="protein sequence ID" value="HIV22804.1"/>
    <property type="molecule type" value="Genomic_DNA"/>
</dbReference>
<sequence>MASQNRNSKITRYRRPYSVLNIGTIIFGFIFLYMVISVFLYMTAEHTVSYEVMEGAISGNYRYTALALKEETIVPSSGSGSVVYYAREGAMASSGTTVCSVGGADMASAAQAASAEPTAEDLKNLKDTMSSFLIGFEGSTFQEVYNFKADLESYILQMGKSETDTALYTSGDAYVSPESGFVVYSVDGLEDATEEELSADLFSQTQYHRTNLRLSQQVSAGDPLYKLVTSEEWALYFPLDSSLATELQDRSSIRFRFLKDNNTFSAPFSIIQNESGYYGKISLNTSLARYVSDRYLEIELLMDRKTGLKIPTSAIAEKTFYRIPEEYVIANKDTEREITLLRETFNRDGSASVRYVTATVYGKEEGYYLVSPELFEEGDYVQMLDTNKKFQIQESNMDTIQGVYNINKGYAVFREVTVIDENEEFCIVEPDNVYSLAAHDHIVLDASTVNDDDIVY</sequence>
<dbReference type="InterPro" id="IPR058709">
    <property type="entry name" value="BSH_RND-rel"/>
</dbReference>
<evidence type="ECO:0000313" key="4">
    <source>
        <dbReference type="Proteomes" id="UP000886889"/>
    </source>
</evidence>
<comment type="caution">
    <text evidence="3">The sequence shown here is derived from an EMBL/GenBank/DDBJ whole genome shotgun (WGS) entry which is preliminary data.</text>
</comment>
<evidence type="ECO:0000256" key="1">
    <source>
        <dbReference type="SAM" id="Phobius"/>
    </source>
</evidence>
<keyword evidence="1" id="KW-1133">Transmembrane helix</keyword>
<dbReference type="Pfam" id="PF26018">
    <property type="entry name" value="BSH_RND_rel"/>
    <property type="match status" value="1"/>
</dbReference>
<evidence type="ECO:0000313" key="3">
    <source>
        <dbReference type="EMBL" id="HIV22804.1"/>
    </source>
</evidence>
<gene>
    <name evidence="3" type="ORF">IAC80_02570</name>
</gene>